<protein>
    <submittedName>
        <fullName evidence="2">Uncharacterized protein</fullName>
    </submittedName>
</protein>
<keyword evidence="1" id="KW-1133">Transmembrane helix</keyword>
<feature type="transmembrane region" description="Helical" evidence="1">
    <location>
        <begin position="6"/>
        <end position="27"/>
    </location>
</feature>
<evidence type="ECO:0000313" key="3">
    <source>
        <dbReference type="Proteomes" id="UP001285855"/>
    </source>
</evidence>
<keyword evidence="1" id="KW-0472">Membrane</keyword>
<evidence type="ECO:0000256" key="1">
    <source>
        <dbReference type="SAM" id="Phobius"/>
    </source>
</evidence>
<keyword evidence="3" id="KW-1185">Reference proteome</keyword>
<evidence type="ECO:0000313" key="2">
    <source>
        <dbReference type="EMBL" id="MDY2587870.1"/>
    </source>
</evidence>
<dbReference type="InterPro" id="IPR056089">
    <property type="entry name" value="DUF7672"/>
</dbReference>
<dbReference type="Proteomes" id="UP001285855">
    <property type="component" value="Unassembled WGS sequence"/>
</dbReference>
<dbReference type="RefSeq" id="WP_320556221.1">
    <property type="nucleotide sequence ID" value="NZ_JAXDAE010000011.1"/>
</dbReference>
<sequence>MLRLYIIGIAILIIAILANGIIIKLGINSWYGFIELMSKQGLSAFNSISIIDALWLFIGYPIVLGLGYWLGDKIYSFIF</sequence>
<keyword evidence="1" id="KW-0812">Transmembrane</keyword>
<dbReference type="EMBL" id="JAXDAE010000011">
    <property type="protein sequence ID" value="MDY2587870.1"/>
    <property type="molecule type" value="Genomic_DNA"/>
</dbReference>
<proteinExistence type="predicted"/>
<comment type="caution">
    <text evidence="2">The sequence shown here is derived from an EMBL/GenBank/DDBJ whole genome shotgun (WGS) entry which is preliminary data.</text>
</comment>
<feature type="transmembrane region" description="Helical" evidence="1">
    <location>
        <begin position="48"/>
        <end position="70"/>
    </location>
</feature>
<gene>
    <name evidence="2" type="ORF">SNF14_11020</name>
</gene>
<accession>A0ABU5EQS8</accession>
<organism evidence="2 3">
    <name type="scientific">Winogradskyella aquimaris</name>
    <dbReference type="NCBI Taxonomy" id="864074"/>
    <lineage>
        <taxon>Bacteria</taxon>
        <taxon>Pseudomonadati</taxon>
        <taxon>Bacteroidota</taxon>
        <taxon>Flavobacteriia</taxon>
        <taxon>Flavobacteriales</taxon>
        <taxon>Flavobacteriaceae</taxon>
        <taxon>Winogradskyella</taxon>
    </lineage>
</organism>
<dbReference type="Pfam" id="PF24717">
    <property type="entry name" value="DUF7672"/>
    <property type="match status" value="1"/>
</dbReference>
<reference evidence="2 3" key="1">
    <citation type="submission" date="2023-11" db="EMBL/GenBank/DDBJ databases">
        <title>Winogradskyella pelagius sp. nov., isolated from coastal sediment.</title>
        <authorList>
            <person name="Li F."/>
        </authorList>
    </citation>
    <scope>NUCLEOTIDE SEQUENCE [LARGE SCALE GENOMIC DNA]</scope>
    <source>
        <strain evidence="2 3">KCTC 23502</strain>
    </source>
</reference>
<name>A0ABU5EQS8_9FLAO</name>